<dbReference type="Proteomes" id="UP000245119">
    <property type="component" value="Linkage Group LG8"/>
</dbReference>
<dbReference type="Gene3D" id="1.20.1730.10">
    <property type="entry name" value="Sodium/glucose cotransporter"/>
    <property type="match status" value="1"/>
</dbReference>
<dbReference type="PANTHER" id="PTHR46154:SF4">
    <property type="entry name" value="UREA ACTIVE TRANSPORTER"/>
    <property type="match status" value="1"/>
</dbReference>
<dbReference type="EMBL" id="PZQS01000008">
    <property type="protein sequence ID" value="PVD26613.1"/>
    <property type="molecule type" value="Genomic_DNA"/>
</dbReference>
<evidence type="ECO:0000256" key="1">
    <source>
        <dbReference type="ARBA" id="ARBA00022448"/>
    </source>
</evidence>
<feature type="transmembrane region" description="Helical" evidence="2">
    <location>
        <begin position="424"/>
        <end position="443"/>
    </location>
</feature>
<organism evidence="4 5">
    <name type="scientific">Pomacea canaliculata</name>
    <name type="common">Golden apple snail</name>
    <dbReference type="NCBI Taxonomy" id="400727"/>
    <lineage>
        <taxon>Eukaryota</taxon>
        <taxon>Metazoa</taxon>
        <taxon>Spiralia</taxon>
        <taxon>Lophotrochozoa</taxon>
        <taxon>Mollusca</taxon>
        <taxon>Gastropoda</taxon>
        <taxon>Caenogastropoda</taxon>
        <taxon>Architaenioglossa</taxon>
        <taxon>Ampullarioidea</taxon>
        <taxon>Ampullariidae</taxon>
        <taxon>Pomacea</taxon>
    </lineage>
</organism>
<keyword evidence="1" id="KW-0813">Transport</keyword>
<proteinExistence type="predicted"/>
<keyword evidence="2" id="KW-0812">Transmembrane</keyword>
<gene>
    <name evidence="4" type="ORF">C0Q70_14290</name>
</gene>
<comment type="caution">
    <text evidence="4">The sequence shown here is derived from an EMBL/GenBank/DDBJ whole genome shotgun (WGS) entry which is preliminary data.</text>
</comment>
<feature type="transmembrane region" description="Helical" evidence="2">
    <location>
        <begin position="54"/>
        <end position="75"/>
    </location>
</feature>
<dbReference type="InterPro" id="IPR038377">
    <property type="entry name" value="Na/Glc_symporter_sf"/>
</dbReference>
<feature type="transmembrane region" description="Helical" evidence="2">
    <location>
        <begin position="244"/>
        <end position="269"/>
    </location>
</feature>
<keyword evidence="2" id="KW-1133">Transmembrane helix</keyword>
<protein>
    <submittedName>
        <fullName evidence="4">Uncharacterized protein</fullName>
    </submittedName>
</protein>
<feature type="transmembrane region" description="Helical" evidence="2">
    <location>
        <begin position="202"/>
        <end position="223"/>
    </location>
</feature>
<feature type="transmembrane region" description="Helical" evidence="2">
    <location>
        <begin position="303"/>
        <end position="330"/>
    </location>
</feature>
<feature type="transmembrane region" description="Helical" evidence="2">
    <location>
        <begin position="449"/>
        <end position="472"/>
    </location>
</feature>
<evidence type="ECO:0000313" key="4">
    <source>
        <dbReference type="EMBL" id="PVD26613.1"/>
    </source>
</evidence>
<feature type="transmembrane region" description="Helical" evidence="2">
    <location>
        <begin position="597"/>
        <end position="616"/>
    </location>
</feature>
<evidence type="ECO:0000313" key="5">
    <source>
        <dbReference type="Proteomes" id="UP000245119"/>
    </source>
</evidence>
<reference evidence="4 5" key="1">
    <citation type="submission" date="2018-04" db="EMBL/GenBank/DDBJ databases">
        <title>The genome of golden apple snail Pomacea canaliculata provides insight into stress tolerance and invasive adaptation.</title>
        <authorList>
            <person name="Liu C."/>
            <person name="Liu B."/>
            <person name="Ren Y."/>
            <person name="Zhang Y."/>
            <person name="Wang H."/>
            <person name="Li S."/>
            <person name="Jiang F."/>
            <person name="Yin L."/>
            <person name="Zhang G."/>
            <person name="Qian W."/>
            <person name="Fan W."/>
        </authorList>
    </citation>
    <scope>NUCLEOTIDE SEQUENCE [LARGE SCALE GENOMIC DNA]</scope>
    <source>
        <strain evidence="4">SZHN2017</strain>
        <tissue evidence="4">Muscle</tissue>
    </source>
</reference>
<dbReference type="PANTHER" id="PTHR46154">
    <property type="match status" value="1"/>
</dbReference>
<dbReference type="GO" id="GO:0015204">
    <property type="term" value="F:urea transmembrane transporter activity"/>
    <property type="evidence" value="ECO:0007669"/>
    <property type="project" value="InterPro"/>
</dbReference>
<feature type="transmembrane region" description="Helical" evidence="2">
    <location>
        <begin position="125"/>
        <end position="147"/>
    </location>
</feature>
<feature type="transmembrane region" description="Helical" evidence="2">
    <location>
        <begin position="516"/>
        <end position="543"/>
    </location>
</feature>
<feature type="chain" id="PRO_5015594349" evidence="3">
    <location>
        <begin position="24"/>
        <end position="703"/>
    </location>
</feature>
<feature type="signal peptide" evidence="3">
    <location>
        <begin position="1"/>
        <end position="23"/>
    </location>
</feature>
<sequence length="703" mass="76472">MNFHRVNWKTFTWFLTLVVPAVSSNPVCDVISASAVEGDPAGAVTQVLEKYEGALLLLLGFGGISVLVAASYNIIRSYVFRDVSSLDSAFDAGGRVTTSLTAVTVGMQLLWPADFLQSATVTVRLGIAGAFWYSAAVATVILLFPLLSVEFKTRAPGAKTYLQLFYLPEGPALPFGDLGHIYDRLQCLQGPKDNEEQSFTTFWSAGSLVWMVQAVFIAAAVTFCDQASWQSRIAAKPAQGVIGFIVATFLWFAVPSTIGTSIGVTYLSFSAHNANVTLSNADIDAGLTVPYIVQYALGREGSFIVLTIFTMLMMSTGSGEVMAISSIIVYDICQSYVWPFRQGHKVGHCIICSKVKGDSQKVLNTGQRDEKCQCPPVIECLQCALDQELILTTQGLRTQMIHYTCEVHGQYRSYQDIMVRFKNWCIMGVTLGIVPFGLIMISTGVDLNWIFLTGCIVTIPCFPGSVLCILWVKVTAKGMVIGSLCGLLCGVGATLLKASALPGGLGDFVLNTSDPLTVLVGACVSFFVTLIVTIVVSVCTHAIKSEDDARREWEKLRDIDNPLNPWLEFYRDEFPEMSGNEKPTYKDMEKVFRKGKVAAIVGSACCILLFVVVIPGSMASMHVLDAGQFRGWVTAMHSWCFIMAGLAIVVAPLEEVVVIVRELRQRGIKKLPTEAAHSSSTCAGNCNNSHQVHIMNNMATTKL</sequence>
<accession>A0A2T7NZN8</accession>
<dbReference type="GO" id="GO:0005886">
    <property type="term" value="C:plasma membrane"/>
    <property type="evidence" value="ECO:0007669"/>
    <property type="project" value="TreeGrafter"/>
</dbReference>
<dbReference type="AlphaFoldDB" id="A0A2T7NZN8"/>
<feature type="transmembrane region" description="Helical" evidence="2">
    <location>
        <begin position="479"/>
        <end position="496"/>
    </location>
</feature>
<evidence type="ECO:0000256" key="2">
    <source>
        <dbReference type="SAM" id="Phobius"/>
    </source>
</evidence>
<dbReference type="InterPro" id="IPR031155">
    <property type="entry name" value="DUR"/>
</dbReference>
<keyword evidence="2" id="KW-0472">Membrane</keyword>
<dbReference type="OrthoDB" id="6132759at2759"/>
<keyword evidence="3" id="KW-0732">Signal</keyword>
<keyword evidence="5" id="KW-1185">Reference proteome</keyword>
<evidence type="ECO:0000256" key="3">
    <source>
        <dbReference type="SAM" id="SignalP"/>
    </source>
</evidence>
<feature type="transmembrane region" description="Helical" evidence="2">
    <location>
        <begin position="636"/>
        <end position="660"/>
    </location>
</feature>
<name>A0A2T7NZN8_POMCA</name>